<keyword evidence="4 7" id="KW-0255">Endonuclease</keyword>
<sequence length="118" mass="14178">MPHVWQKNQRLLKRSEFQACYQQGEKHFTKLFIVFVKKAPHVRIGLAVSKKSGNAVQRNRIKRILREFFRLHFEDICPCEFVVVPKKHIDANVLQFAHVEKDLFPFLERLNRRRHADE</sequence>
<dbReference type="RefSeq" id="WP_334314816.1">
    <property type="nucleotide sequence ID" value="NZ_CP065938.1"/>
</dbReference>
<dbReference type="NCBIfam" id="TIGR00188">
    <property type="entry name" value="rnpA"/>
    <property type="match status" value="1"/>
</dbReference>
<evidence type="ECO:0000256" key="7">
    <source>
        <dbReference type="HAMAP-Rule" id="MF_00227"/>
    </source>
</evidence>
<evidence type="ECO:0000256" key="6">
    <source>
        <dbReference type="ARBA" id="ARBA00022884"/>
    </source>
</evidence>
<dbReference type="InterPro" id="IPR020568">
    <property type="entry name" value="Ribosomal_Su5_D2-typ_SF"/>
</dbReference>
<dbReference type="PANTHER" id="PTHR33992:SF1">
    <property type="entry name" value="RIBONUCLEASE P PROTEIN COMPONENT"/>
    <property type="match status" value="1"/>
</dbReference>
<gene>
    <name evidence="7 9" type="primary">rnpA</name>
    <name evidence="9" type="ORF">JBF11_07240</name>
</gene>
<evidence type="ECO:0000256" key="8">
    <source>
        <dbReference type="NCBIfam" id="TIGR00188"/>
    </source>
</evidence>
<keyword evidence="2 7" id="KW-0819">tRNA processing</keyword>
<evidence type="ECO:0000256" key="4">
    <source>
        <dbReference type="ARBA" id="ARBA00022759"/>
    </source>
</evidence>
<dbReference type="InterPro" id="IPR000100">
    <property type="entry name" value="RNase_P"/>
</dbReference>
<keyword evidence="10" id="KW-1185">Reference proteome</keyword>
<dbReference type="Proteomes" id="UP001058120">
    <property type="component" value="Chromosome"/>
</dbReference>
<comment type="similarity">
    <text evidence="7">Belongs to the RnpA family.</text>
</comment>
<reference evidence="9" key="1">
    <citation type="submission" date="2020-12" db="EMBL/GenBank/DDBJ databases">
        <title>Taurinivorans muris gen. nov., sp. nov., fundamental and realized metabolic niche of a ubiquitous sulfidogenic bacterium in the murine intestine.</title>
        <authorList>
            <person name="Ye H."/>
            <person name="Hanson B.T."/>
            <person name="Loy A."/>
        </authorList>
    </citation>
    <scope>NUCLEOTIDE SEQUENCE</scope>
    <source>
        <strain evidence="9">LT0009</strain>
    </source>
</reference>
<keyword evidence="5 7" id="KW-0378">Hydrolase</keyword>
<keyword evidence="3 7" id="KW-0540">Nuclease</keyword>
<evidence type="ECO:0000256" key="5">
    <source>
        <dbReference type="ARBA" id="ARBA00022801"/>
    </source>
</evidence>
<dbReference type="InterPro" id="IPR014721">
    <property type="entry name" value="Ribsml_uS5_D2-typ_fold_subgr"/>
</dbReference>
<accession>A0ABY5Y1H6</accession>
<proteinExistence type="inferred from homology"/>
<dbReference type="HAMAP" id="MF_00227">
    <property type="entry name" value="RNase_P"/>
    <property type="match status" value="1"/>
</dbReference>
<dbReference type="GO" id="GO:0004526">
    <property type="term" value="F:ribonuclease P activity"/>
    <property type="evidence" value="ECO:0007669"/>
    <property type="project" value="UniProtKB-EC"/>
</dbReference>
<dbReference type="SUPFAM" id="SSF54211">
    <property type="entry name" value="Ribosomal protein S5 domain 2-like"/>
    <property type="match status" value="1"/>
</dbReference>
<evidence type="ECO:0000256" key="3">
    <source>
        <dbReference type="ARBA" id="ARBA00022722"/>
    </source>
</evidence>
<comment type="function">
    <text evidence="1 7">RNaseP catalyzes the removal of the 5'-leader sequence from pre-tRNA to produce the mature 5'-terminus. It can also cleave other RNA substrates such as 4.5S RNA. The protein component plays an auxiliary but essential role in vivo by binding to the 5'-leader sequence and broadening the substrate specificity of the ribozyme.</text>
</comment>
<dbReference type="EMBL" id="CP065938">
    <property type="protein sequence ID" value="UWX05247.1"/>
    <property type="molecule type" value="Genomic_DNA"/>
</dbReference>
<organism evidence="9 10">
    <name type="scientific">Taurinivorans muris</name>
    <dbReference type="NCBI Taxonomy" id="2787751"/>
    <lineage>
        <taxon>Bacteria</taxon>
        <taxon>Pseudomonadati</taxon>
        <taxon>Thermodesulfobacteriota</taxon>
        <taxon>Desulfovibrionia</taxon>
        <taxon>Desulfovibrionales</taxon>
        <taxon>Desulfovibrionaceae</taxon>
        <taxon>Taurinivorans</taxon>
    </lineage>
</organism>
<protein>
    <recommendedName>
        <fullName evidence="7 8">Ribonuclease P protein component</fullName>
        <shortName evidence="7">RNase P protein</shortName>
        <shortName evidence="7">RNaseP protein</shortName>
        <ecNumber evidence="7 8">3.1.26.5</ecNumber>
    </recommendedName>
    <alternativeName>
        <fullName evidence="7">Protein C5</fullName>
    </alternativeName>
</protein>
<comment type="subunit">
    <text evidence="7">Consists of a catalytic RNA component (M1 or rnpB) and a protein subunit.</text>
</comment>
<evidence type="ECO:0000313" key="10">
    <source>
        <dbReference type="Proteomes" id="UP001058120"/>
    </source>
</evidence>
<dbReference type="Gene3D" id="3.30.230.10">
    <property type="match status" value="1"/>
</dbReference>
<evidence type="ECO:0000256" key="2">
    <source>
        <dbReference type="ARBA" id="ARBA00022694"/>
    </source>
</evidence>
<keyword evidence="6 7" id="KW-0694">RNA-binding</keyword>
<dbReference type="EC" id="3.1.26.5" evidence="7 8"/>
<evidence type="ECO:0000313" key="9">
    <source>
        <dbReference type="EMBL" id="UWX05247.1"/>
    </source>
</evidence>
<evidence type="ECO:0000256" key="1">
    <source>
        <dbReference type="ARBA" id="ARBA00002663"/>
    </source>
</evidence>
<dbReference type="InterPro" id="IPR020539">
    <property type="entry name" value="RNase_P_CS"/>
</dbReference>
<dbReference type="Pfam" id="PF00825">
    <property type="entry name" value="Ribonuclease_P"/>
    <property type="match status" value="1"/>
</dbReference>
<dbReference type="PANTHER" id="PTHR33992">
    <property type="entry name" value="RIBONUCLEASE P PROTEIN COMPONENT"/>
    <property type="match status" value="1"/>
</dbReference>
<comment type="catalytic activity">
    <reaction evidence="7">
        <text>Endonucleolytic cleavage of RNA, removing 5'-extranucleotides from tRNA precursor.</text>
        <dbReference type="EC" id="3.1.26.5"/>
    </reaction>
</comment>
<dbReference type="PROSITE" id="PS00648">
    <property type="entry name" value="RIBONUCLEASE_P"/>
    <property type="match status" value="1"/>
</dbReference>
<name>A0ABY5Y1H6_9BACT</name>